<dbReference type="SUPFAM" id="SSF52047">
    <property type="entry name" value="RNI-like"/>
    <property type="match status" value="1"/>
</dbReference>
<dbReference type="OrthoDB" id="2448761at2759"/>
<reference evidence="1" key="1">
    <citation type="submission" date="2022-08" db="EMBL/GenBank/DDBJ databases">
        <authorList>
            <person name="Kallberg Y."/>
            <person name="Tangrot J."/>
            <person name="Rosling A."/>
        </authorList>
    </citation>
    <scope>NUCLEOTIDE SEQUENCE</scope>
    <source>
        <strain evidence="1">Wild A</strain>
    </source>
</reference>
<keyword evidence="2" id="KW-1185">Reference proteome</keyword>
<dbReference type="Proteomes" id="UP001153678">
    <property type="component" value="Unassembled WGS sequence"/>
</dbReference>
<dbReference type="EMBL" id="CAMKVN010000046">
    <property type="protein sequence ID" value="CAI2162693.1"/>
    <property type="molecule type" value="Genomic_DNA"/>
</dbReference>
<dbReference type="Gene3D" id="3.80.10.10">
    <property type="entry name" value="Ribonuclease Inhibitor"/>
    <property type="match status" value="1"/>
</dbReference>
<sequence>MVIAQTWLDRNIPLNQRNNIEELHVFPSEIESDEAHHILYQNRPNRHYIPLASSLTGKLNLSTFPRLRTLNINKQFINRLVLTNCNRLRIVAKDLSEFNRFRKLTSLFLGTERPERINQGVYNRWNGSLSNISNLTKLEELDINATDVNDGLIDLPTRKLRHFTFGDCGRTEAEVNRLKDTLSNYIELEGEELEK</sequence>
<name>A0A9W4SAY7_9GLOM</name>
<protein>
    <submittedName>
        <fullName evidence="1">6829_t:CDS:1</fullName>
    </submittedName>
</protein>
<dbReference type="InterPro" id="IPR032675">
    <property type="entry name" value="LRR_dom_sf"/>
</dbReference>
<comment type="caution">
    <text evidence="1">The sequence shown here is derived from an EMBL/GenBank/DDBJ whole genome shotgun (WGS) entry which is preliminary data.</text>
</comment>
<evidence type="ECO:0000313" key="2">
    <source>
        <dbReference type="Proteomes" id="UP001153678"/>
    </source>
</evidence>
<proteinExistence type="predicted"/>
<dbReference type="AlphaFoldDB" id="A0A9W4SAY7"/>
<gene>
    <name evidence="1" type="ORF">FWILDA_LOCUS690</name>
</gene>
<accession>A0A9W4SAY7</accession>
<organism evidence="1 2">
    <name type="scientific">Funneliformis geosporum</name>
    <dbReference type="NCBI Taxonomy" id="1117311"/>
    <lineage>
        <taxon>Eukaryota</taxon>
        <taxon>Fungi</taxon>
        <taxon>Fungi incertae sedis</taxon>
        <taxon>Mucoromycota</taxon>
        <taxon>Glomeromycotina</taxon>
        <taxon>Glomeromycetes</taxon>
        <taxon>Glomerales</taxon>
        <taxon>Glomeraceae</taxon>
        <taxon>Funneliformis</taxon>
    </lineage>
</organism>
<evidence type="ECO:0000313" key="1">
    <source>
        <dbReference type="EMBL" id="CAI2162693.1"/>
    </source>
</evidence>